<evidence type="ECO:0000256" key="9">
    <source>
        <dbReference type="SAM" id="Phobius"/>
    </source>
</evidence>
<comment type="similarity">
    <text evidence="2">Belongs to the monovalent cation:proton antiporter 2 (CPA2) transporter (TC 2.A.37) family.</text>
</comment>
<feature type="transmembrane region" description="Helical" evidence="9">
    <location>
        <begin position="193"/>
        <end position="210"/>
    </location>
</feature>
<dbReference type="InterPro" id="IPR006037">
    <property type="entry name" value="RCK_C"/>
</dbReference>
<feature type="transmembrane region" description="Helical" evidence="9">
    <location>
        <begin position="101"/>
        <end position="126"/>
    </location>
</feature>
<reference evidence="11 12" key="1">
    <citation type="submission" date="2023-09" db="EMBL/GenBank/DDBJ databases">
        <title>Microbial mechanism of fulvic acid promoting antimony reduction mineralization in rice fields.</title>
        <authorList>
            <person name="Chen G."/>
            <person name="Lan J."/>
        </authorList>
    </citation>
    <scope>NUCLEOTIDE SEQUENCE [LARGE SCALE GENOMIC DNA]</scope>
    <source>
        <strain evidence="11 12">PS1</strain>
    </source>
</reference>
<evidence type="ECO:0000313" key="12">
    <source>
        <dbReference type="Proteomes" id="UP001303324"/>
    </source>
</evidence>
<feature type="transmembrane region" description="Helical" evidence="9">
    <location>
        <begin position="309"/>
        <end position="330"/>
    </location>
</feature>
<dbReference type="EMBL" id="CP134494">
    <property type="protein sequence ID" value="WNF24160.1"/>
    <property type="molecule type" value="Genomic_DNA"/>
</dbReference>
<dbReference type="Pfam" id="PF02080">
    <property type="entry name" value="TrkA_C"/>
    <property type="match status" value="1"/>
</dbReference>
<dbReference type="PROSITE" id="PS51202">
    <property type="entry name" value="RCK_C"/>
    <property type="match status" value="1"/>
</dbReference>
<feature type="transmembrane region" description="Helical" evidence="9">
    <location>
        <begin position="371"/>
        <end position="389"/>
    </location>
</feature>
<dbReference type="Proteomes" id="UP001303324">
    <property type="component" value="Chromosome"/>
</dbReference>
<dbReference type="InterPro" id="IPR006153">
    <property type="entry name" value="Cation/H_exchanger_TM"/>
</dbReference>
<dbReference type="InterPro" id="IPR036291">
    <property type="entry name" value="NAD(P)-bd_dom_sf"/>
</dbReference>
<dbReference type="PANTHER" id="PTHR43562:SF1">
    <property type="entry name" value="NA(+)_H(+) ANTIPORTER YJBQ-RELATED"/>
    <property type="match status" value="1"/>
</dbReference>
<name>A0ABY9VNF3_9BACI</name>
<gene>
    <name evidence="11" type="ORF">RH061_06670</name>
</gene>
<keyword evidence="3" id="KW-0813">Transport</keyword>
<keyword evidence="4" id="KW-0050">Antiport</keyword>
<evidence type="ECO:0000256" key="6">
    <source>
        <dbReference type="ARBA" id="ARBA00022989"/>
    </source>
</evidence>
<evidence type="ECO:0000256" key="2">
    <source>
        <dbReference type="ARBA" id="ARBA00005551"/>
    </source>
</evidence>
<feature type="transmembrane region" description="Helical" evidence="9">
    <location>
        <begin position="31"/>
        <end position="52"/>
    </location>
</feature>
<evidence type="ECO:0000256" key="8">
    <source>
        <dbReference type="ARBA" id="ARBA00023136"/>
    </source>
</evidence>
<feature type="transmembrane region" description="Helical" evidence="9">
    <location>
        <begin position="251"/>
        <end position="268"/>
    </location>
</feature>
<dbReference type="InterPro" id="IPR003148">
    <property type="entry name" value="RCK_N"/>
</dbReference>
<dbReference type="Gene3D" id="1.20.1530.20">
    <property type="match status" value="1"/>
</dbReference>
<evidence type="ECO:0000259" key="10">
    <source>
        <dbReference type="PROSITE" id="PS51202"/>
    </source>
</evidence>
<dbReference type="InterPro" id="IPR038770">
    <property type="entry name" value="Na+/solute_symporter_sf"/>
</dbReference>
<organism evidence="11 12">
    <name type="scientific">Mesobacillus jeotgali</name>
    <dbReference type="NCBI Taxonomy" id="129985"/>
    <lineage>
        <taxon>Bacteria</taxon>
        <taxon>Bacillati</taxon>
        <taxon>Bacillota</taxon>
        <taxon>Bacilli</taxon>
        <taxon>Bacillales</taxon>
        <taxon>Bacillaceae</taxon>
        <taxon>Mesobacillus</taxon>
    </lineage>
</organism>
<dbReference type="Pfam" id="PF00999">
    <property type="entry name" value="Na_H_Exchanger"/>
    <property type="match status" value="1"/>
</dbReference>
<keyword evidence="6 9" id="KW-1133">Transmembrane helix</keyword>
<feature type="transmembrane region" description="Helical" evidence="9">
    <location>
        <begin position="132"/>
        <end position="152"/>
    </location>
</feature>
<dbReference type="Pfam" id="PF02254">
    <property type="entry name" value="TrkA_N"/>
    <property type="match status" value="1"/>
</dbReference>
<dbReference type="PANTHER" id="PTHR43562">
    <property type="entry name" value="NAPA-TYPE SODIUM/HYDROGEN ANTIPORTER"/>
    <property type="match status" value="1"/>
</dbReference>
<evidence type="ECO:0000256" key="4">
    <source>
        <dbReference type="ARBA" id="ARBA00022449"/>
    </source>
</evidence>
<dbReference type="Gene3D" id="3.30.70.1450">
    <property type="entry name" value="Regulator of K+ conductance, C-terminal domain"/>
    <property type="match status" value="1"/>
</dbReference>
<feature type="transmembrane region" description="Helical" evidence="9">
    <location>
        <begin position="58"/>
        <end position="80"/>
    </location>
</feature>
<feature type="transmembrane region" description="Helical" evidence="9">
    <location>
        <begin position="339"/>
        <end position="359"/>
    </location>
</feature>
<evidence type="ECO:0000313" key="11">
    <source>
        <dbReference type="EMBL" id="WNF24160.1"/>
    </source>
</evidence>
<feature type="transmembrane region" description="Helical" evidence="9">
    <location>
        <begin position="6"/>
        <end position="24"/>
    </location>
</feature>
<dbReference type="InterPro" id="IPR036721">
    <property type="entry name" value="RCK_C_sf"/>
</dbReference>
<evidence type="ECO:0000256" key="7">
    <source>
        <dbReference type="ARBA" id="ARBA00023065"/>
    </source>
</evidence>
<dbReference type="Gene3D" id="3.40.50.720">
    <property type="entry name" value="NAD(P)-binding Rossmann-like Domain"/>
    <property type="match status" value="1"/>
</dbReference>
<keyword evidence="7" id="KW-0406">Ion transport</keyword>
<proteinExistence type="inferred from homology"/>
<dbReference type="SUPFAM" id="SSF51735">
    <property type="entry name" value="NAD(P)-binding Rossmann-fold domains"/>
    <property type="match status" value="1"/>
</dbReference>
<evidence type="ECO:0000256" key="5">
    <source>
        <dbReference type="ARBA" id="ARBA00022692"/>
    </source>
</evidence>
<evidence type="ECO:0000256" key="1">
    <source>
        <dbReference type="ARBA" id="ARBA00004141"/>
    </source>
</evidence>
<feature type="transmembrane region" description="Helical" evidence="9">
    <location>
        <begin position="280"/>
        <end position="303"/>
    </location>
</feature>
<keyword evidence="8 9" id="KW-0472">Membrane</keyword>
<comment type="subcellular location">
    <subcellularLocation>
        <location evidence="1">Membrane</location>
        <topology evidence="1">Multi-pass membrane protein</topology>
    </subcellularLocation>
</comment>
<keyword evidence="12" id="KW-1185">Reference proteome</keyword>
<protein>
    <submittedName>
        <fullName evidence="11">Monovalent cation:proton antiporter family protein</fullName>
    </submittedName>
</protein>
<evidence type="ECO:0000256" key="3">
    <source>
        <dbReference type="ARBA" id="ARBA00022448"/>
    </source>
</evidence>
<accession>A0ABY9VNF3</accession>
<sequence length="619" mass="68037">MEHHASITSLVIVIIVAFLTPILLHRLKLSIIPVVVAEIIMGLIIGKSGFNIVHEDAWLGTLSTLGFLFLMFLSGLEIDFSAFSSGKKNKTLANGKKEPNTFAVASIIFAGIFIASLGLSYLFVLAGFIENVFLMTLIISTISLGVVVPTLKDAHLMKTNIGQIILLVAVIADLATMILLAVFVSLYDGGEGNTWLLLVLFAAGVALYFVGKVFKNRTFINALSTGTTQIGTRAVFALIILLVAISETVGAENILGAFLAGVLVSLLAPDQEMVHKLDSFGYGFLIPIFFVMVGVDLDIWALFSDKKLLMLIPLLLLALFLSKLIPVYLLKKWYDSKTVLAAGFLLTSTLSLVIAAATIGERMEMITPQMSGTLILVAVISSVLTPILFKKLFPQEKAEEKKVKVVFIGANQMTLPVSRGLQSSLYEPVLYHTKQEKAEKQIADSVFDIIEMENYEIETLKKHEVYTADIIVISTGDPDLNATIAVSAKEQGVGRVIARIESPDLAEKAQEEGIEVFSVLRSTESLLRAMIESPGVMTILTNQDNSLHEIRMLNDHFDGMTIRRFPFTGDVIFVRILRGNDSIVPHGDTELRLNDRLIVTGSKEYVDELKRELEFCFWC</sequence>
<feature type="transmembrane region" description="Helical" evidence="9">
    <location>
        <begin position="164"/>
        <end position="187"/>
    </location>
</feature>
<dbReference type="SUPFAM" id="SSF116726">
    <property type="entry name" value="TrkA C-terminal domain-like"/>
    <property type="match status" value="1"/>
</dbReference>
<feature type="domain" description="RCK C-terminal" evidence="10">
    <location>
        <begin position="534"/>
        <end position="615"/>
    </location>
</feature>
<keyword evidence="5 9" id="KW-0812">Transmembrane</keyword>
<dbReference type="RefSeq" id="WP_311074808.1">
    <property type="nucleotide sequence ID" value="NZ_CP134494.1"/>
</dbReference>